<dbReference type="Proteomes" id="UP000243077">
    <property type="component" value="Chromosome"/>
</dbReference>
<dbReference type="GO" id="GO:0005886">
    <property type="term" value="C:plasma membrane"/>
    <property type="evidence" value="ECO:0007669"/>
    <property type="project" value="UniProtKB-SubCell"/>
</dbReference>
<protein>
    <submittedName>
        <fullName evidence="9">AI-2 ABC permease LsrC/D</fullName>
    </submittedName>
</protein>
<reference evidence="9 10" key="1">
    <citation type="submission" date="2018-02" db="EMBL/GenBank/DDBJ databases">
        <title>Complete genome of the streamlined marine actinobacterium Pontimonas salivibrio CL-TW6 adapted to coastal planktonic lifestype.</title>
        <authorList>
            <person name="Cho B.C."/>
            <person name="Hardies S.C."/>
            <person name="Jang G.I."/>
            <person name="Hwang C.Y."/>
        </authorList>
    </citation>
    <scope>NUCLEOTIDE SEQUENCE [LARGE SCALE GENOMIC DNA]</scope>
    <source>
        <strain evidence="9 10">CL-TW6</strain>
    </source>
</reference>
<keyword evidence="2" id="KW-0813">Transport</keyword>
<comment type="subcellular location">
    <subcellularLocation>
        <location evidence="1">Cell membrane</location>
        <topology evidence="1">Multi-pass membrane protein</topology>
    </subcellularLocation>
</comment>
<keyword evidence="7 8" id="KW-0472">Membrane</keyword>
<proteinExistence type="predicted"/>
<dbReference type="GO" id="GO:0022857">
    <property type="term" value="F:transmembrane transporter activity"/>
    <property type="evidence" value="ECO:0007669"/>
    <property type="project" value="InterPro"/>
</dbReference>
<keyword evidence="4" id="KW-0997">Cell inner membrane</keyword>
<dbReference type="EMBL" id="CP026923">
    <property type="protein sequence ID" value="AVG24206.1"/>
    <property type="molecule type" value="Genomic_DNA"/>
</dbReference>
<dbReference type="RefSeq" id="WP_245867835.1">
    <property type="nucleotide sequence ID" value="NZ_CP026923.1"/>
</dbReference>
<keyword evidence="5 8" id="KW-0812">Transmembrane</keyword>
<dbReference type="PANTHER" id="PTHR32196">
    <property type="entry name" value="ABC TRANSPORTER PERMEASE PROTEIN YPHD-RELATED-RELATED"/>
    <property type="match status" value="1"/>
</dbReference>
<feature type="transmembrane region" description="Helical" evidence="8">
    <location>
        <begin position="125"/>
        <end position="146"/>
    </location>
</feature>
<evidence type="ECO:0000313" key="10">
    <source>
        <dbReference type="Proteomes" id="UP000243077"/>
    </source>
</evidence>
<feature type="transmembrane region" description="Helical" evidence="8">
    <location>
        <begin position="241"/>
        <end position="262"/>
    </location>
</feature>
<feature type="transmembrane region" description="Helical" evidence="8">
    <location>
        <begin position="68"/>
        <end position="86"/>
    </location>
</feature>
<feature type="transmembrane region" description="Helical" evidence="8">
    <location>
        <begin position="153"/>
        <end position="171"/>
    </location>
</feature>
<evidence type="ECO:0000256" key="7">
    <source>
        <dbReference type="ARBA" id="ARBA00023136"/>
    </source>
</evidence>
<name>A0A2L2BRB3_9MICO</name>
<evidence type="ECO:0000256" key="8">
    <source>
        <dbReference type="SAM" id="Phobius"/>
    </source>
</evidence>
<feature type="transmembrane region" description="Helical" evidence="8">
    <location>
        <begin position="321"/>
        <end position="341"/>
    </location>
</feature>
<sequence length="362" mass="38090">MASQNTETKTLALANSRIETSLRGMLSRTQEHSSVTRMLVILLGSFAFFTVLQPAIFLNPVNLQNISIASPEIGVIAIAMMLAMLTGGIDLSLIAIANMSAITITTLYSTLAAEDPQAAAEAMPFIVLLGLVVGGVAGAFNGFLIAKLQIVPILATLGTMQILNGLAIVWTGGSTLYGAPEALTAVGKSGILYVPTLFVLFLLTALGVGVFLNQTSLGKKLQLLGSNPVAAKYSGIDTSRVLMRTYIVTGLLGGFAGILFLVRNPTSSADYGSSYLLLAIVIAVLGGTNPAGGFATVWGVVLATLTLQVVSSGFTAVRLSAYEYAITQGLILIVVMVLDFLSSRRKTRAPKLSRFKLRRKEV</sequence>
<feature type="transmembrane region" description="Helical" evidence="8">
    <location>
        <begin position="93"/>
        <end position="113"/>
    </location>
</feature>
<feature type="transmembrane region" description="Helical" evidence="8">
    <location>
        <begin position="294"/>
        <end position="315"/>
    </location>
</feature>
<evidence type="ECO:0000256" key="2">
    <source>
        <dbReference type="ARBA" id="ARBA00022448"/>
    </source>
</evidence>
<feature type="transmembrane region" description="Helical" evidence="8">
    <location>
        <begin position="191"/>
        <end position="212"/>
    </location>
</feature>
<evidence type="ECO:0000313" key="9">
    <source>
        <dbReference type="EMBL" id="AVG24206.1"/>
    </source>
</evidence>
<gene>
    <name evidence="9" type="ORF">C3B54_111256</name>
</gene>
<dbReference type="InterPro" id="IPR001851">
    <property type="entry name" value="ABC_transp_permease"/>
</dbReference>
<dbReference type="PANTHER" id="PTHR32196:SF21">
    <property type="entry name" value="ABC TRANSPORTER PERMEASE PROTEIN YPHD-RELATED"/>
    <property type="match status" value="1"/>
</dbReference>
<feature type="transmembrane region" description="Helical" evidence="8">
    <location>
        <begin position="268"/>
        <end position="287"/>
    </location>
</feature>
<evidence type="ECO:0000256" key="3">
    <source>
        <dbReference type="ARBA" id="ARBA00022475"/>
    </source>
</evidence>
<dbReference type="Pfam" id="PF02653">
    <property type="entry name" value="BPD_transp_2"/>
    <property type="match status" value="1"/>
</dbReference>
<keyword evidence="3" id="KW-1003">Cell membrane</keyword>
<evidence type="ECO:0000256" key="1">
    <source>
        <dbReference type="ARBA" id="ARBA00004651"/>
    </source>
</evidence>
<dbReference type="CDD" id="cd06579">
    <property type="entry name" value="TM_PBP1_transp_AraH_like"/>
    <property type="match status" value="1"/>
</dbReference>
<evidence type="ECO:0000256" key="5">
    <source>
        <dbReference type="ARBA" id="ARBA00022692"/>
    </source>
</evidence>
<keyword evidence="6 8" id="KW-1133">Transmembrane helix</keyword>
<dbReference type="KEGG" id="psai:C3B54_111256"/>
<feature type="transmembrane region" description="Helical" evidence="8">
    <location>
        <begin position="35"/>
        <end position="56"/>
    </location>
</feature>
<organism evidence="9 10">
    <name type="scientific">Pontimonas salivibrio</name>
    <dbReference type="NCBI Taxonomy" id="1159327"/>
    <lineage>
        <taxon>Bacteria</taxon>
        <taxon>Bacillati</taxon>
        <taxon>Actinomycetota</taxon>
        <taxon>Actinomycetes</taxon>
        <taxon>Micrococcales</taxon>
        <taxon>Microbacteriaceae</taxon>
        <taxon>Pontimonas</taxon>
    </lineage>
</organism>
<keyword evidence="10" id="KW-1185">Reference proteome</keyword>
<evidence type="ECO:0000256" key="4">
    <source>
        <dbReference type="ARBA" id="ARBA00022519"/>
    </source>
</evidence>
<accession>A0A2L2BRB3</accession>
<dbReference type="AlphaFoldDB" id="A0A2L2BRB3"/>
<evidence type="ECO:0000256" key="6">
    <source>
        <dbReference type="ARBA" id="ARBA00022989"/>
    </source>
</evidence>